<dbReference type="InterPro" id="IPR002629">
    <property type="entry name" value="Met_Synth_C/arc"/>
</dbReference>
<dbReference type="SUPFAM" id="SSF51726">
    <property type="entry name" value="UROD/MetE-like"/>
    <property type="match status" value="1"/>
</dbReference>
<dbReference type="EMBL" id="DRUB01000006">
    <property type="protein sequence ID" value="HHR95289.1"/>
    <property type="molecule type" value="Genomic_DNA"/>
</dbReference>
<dbReference type="GO" id="GO:0003871">
    <property type="term" value="F:5-methyltetrahydropteroyltriglutamate-homocysteine S-methyltransferase activity"/>
    <property type="evidence" value="ECO:0007669"/>
    <property type="project" value="InterPro"/>
</dbReference>
<dbReference type="GO" id="GO:0008270">
    <property type="term" value="F:zinc ion binding"/>
    <property type="evidence" value="ECO:0007669"/>
    <property type="project" value="InterPro"/>
</dbReference>
<name>A0A7C5US42_9CREN</name>
<evidence type="ECO:0000313" key="2">
    <source>
        <dbReference type="EMBL" id="HHR95289.1"/>
    </source>
</evidence>
<dbReference type="Pfam" id="PF01717">
    <property type="entry name" value="Meth_synt_2"/>
    <property type="match status" value="1"/>
</dbReference>
<feature type="domain" description="Cobalamin-independent methionine synthase MetE C-terminal/archaeal" evidence="1">
    <location>
        <begin position="148"/>
        <end position="290"/>
    </location>
</feature>
<accession>A0A7C5US42</accession>
<dbReference type="GO" id="GO:0009086">
    <property type="term" value="P:methionine biosynthetic process"/>
    <property type="evidence" value="ECO:0007669"/>
    <property type="project" value="InterPro"/>
</dbReference>
<dbReference type="AlphaFoldDB" id="A0A7C5US42"/>
<dbReference type="InterPro" id="IPR038071">
    <property type="entry name" value="UROD/MetE-like_sf"/>
</dbReference>
<comment type="caution">
    <text evidence="2">The sequence shown here is derived from an EMBL/GenBank/DDBJ whole genome shotgun (WGS) entry which is preliminary data.</text>
</comment>
<proteinExistence type="predicted"/>
<organism evidence="2">
    <name type="scientific">Ignisphaera aggregans</name>
    <dbReference type="NCBI Taxonomy" id="334771"/>
    <lineage>
        <taxon>Archaea</taxon>
        <taxon>Thermoproteota</taxon>
        <taxon>Thermoprotei</taxon>
        <taxon>Desulfurococcales</taxon>
        <taxon>Desulfurococcaceae</taxon>
        <taxon>Ignisphaera</taxon>
    </lineage>
</organism>
<sequence length="323" mass="36316">MRTSHIGSFPLSYSTSNIKRILLDITNIGLDVPPYPQLRSFIDIYLKPLEMFGLAVNKKGIYFSSQEKLLYSEIRAIDVPDARVAMEIIRENNLKFKGFRAPITGVFTLSSRVYLTDDISKGLQSTAIANIEIVDGFFKKYIYRVIDLIKDIGYNIIFFDEPSLTLIVGRKILFGWSEEKIIDILSSLAKRAYNSEVGIHICGPLNKKLFEIVIQVDGIKYYSFEFYSNPRNINIIDKSLLEKYDKIISPGIVSASKPVVESVNEASNILRKVYETANGRIDLVSGDCGFGGLKGVLGNEEEEYRIALGKLKVVVEATKSLAR</sequence>
<evidence type="ECO:0000259" key="1">
    <source>
        <dbReference type="Pfam" id="PF01717"/>
    </source>
</evidence>
<dbReference type="Gene3D" id="3.20.20.210">
    <property type="match status" value="1"/>
</dbReference>
<protein>
    <submittedName>
        <fullName evidence="2">Methionine synthase</fullName>
    </submittedName>
</protein>
<gene>
    <name evidence="2" type="ORF">ENL47_00285</name>
</gene>
<reference evidence="2" key="1">
    <citation type="journal article" date="2020" name="mSystems">
        <title>Genome- and Community-Level Interaction Insights into Carbon Utilization and Element Cycling Functions of Hydrothermarchaeota in Hydrothermal Sediment.</title>
        <authorList>
            <person name="Zhou Z."/>
            <person name="Liu Y."/>
            <person name="Xu W."/>
            <person name="Pan J."/>
            <person name="Luo Z.H."/>
            <person name="Li M."/>
        </authorList>
    </citation>
    <scope>NUCLEOTIDE SEQUENCE [LARGE SCALE GENOMIC DNA]</scope>
    <source>
        <strain evidence="2">SpSt-1</strain>
    </source>
</reference>